<dbReference type="KEGG" id="alti:ALE3EI_1315"/>
<keyword evidence="3" id="KW-1185">Reference proteome</keyword>
<keyword evidence="1" id="KW-0812">Transmembrane</keyword>
<feature type="transmembrane region" description="Helical" evidence="1">
    <location>
        <begin position="68"/>
        <end position="89"/>
    </location>
</feature>
<reference evidence="2 3" key="1">
    <citation type="submission" date="2020-04" db="EMBL/GenBank/DDBJ databases">
        <title>Genome sequence of Altibacter aquimarinus strain ALE3EI.</title>
        <authorList>
            <person name="Oh H.-M."/>
            <person name="Jang D."/>
        </authorList>
    </citation>
    <scope>NUCLEOTIDE SEQUENCE [LARGE SCALE GENOMIC DNA]</scope>
    <source>
        <strain evidence="2 3">ALE3EI</strain>
    </source>
</reference>
<keyword evidence="1" id="KW-0472">Membrane</keyword>
<name>A0A7G8PU64_9FLAO</name>
<accession>A0A7G8PU64</accession>
<organism evidence="2 3">
    <name type="scientific">Constantimarinum furrinae</name>
    <dbReference type="NCBI Taxonomy" id="2562285"/>
    <lineage>
        <taxon>Bacteria</taxon>
        <taxon>Pseudomonadati</taxon>
        <taxon>Bacteroidota</taxon>
        <taxon>Flavobacteriia</taxon>
        <taxon>Flavobacteriales</taxon>
        <taxon>Flavobacteriaceae</taxon>
        <taxon>Altibacter/Constantimarinum group</taxon>
        <taxon>Constantimarinum</taxon>
    </lineage>
</organism>
<proteinExistence type="predicted"/>
<evidence type="ECO:0000256" key="1">
    <source>
        <dbReference type="SAM" id="Phobius"/>
    </source>
</evidence>
<gene>
    <name evidence="2" type="ORF">ALE3EI_1315</name>
</gene>
<feature type="transmembrane region" description="Helical" evidence="1">
    <location>
        <begin position="21"/>
        <end position="41"/>
    </location>
</feature>
<feature type="transmembrane region" description="Helical" evidence="1">
    <location>
        <begin position="125"/>
        <end position="144"/>
    </location>
</feature>
<protein>
    <submittedName>
        <fullName evidence="2">Uncharacterized protein</fullName>
    </submittedName>
</protein>
<evidence type="ECO:0000313" key="2">
    <source>
        <dbReference type="EMBL" id="QNJ97880.1"/>
    </source>
</evidence>
<dbReference type="Proteomes" id="UP000515514">
    <property type="component" value="Chromosome"/>
</dbReference>
<dbReference type="AlphaFoldDB" id="A0A7G8PU64"/>
<keyword evidence="1" id="KW-1133">Transmembrane helix</keyword>
<dbReference type="RefSeq" id="WP_186992153.1">
    <property type="nucleotide sequence ID" value="NZ_CP052909.1"/>
</dbReference>
<sequence>MTNKSTRTSTRFPQTGRKLNIVKGVLLSIVLIATPFLFYLYKYAPADSNEWHTFLGTVESGGFNNVQIYVHAAITKLTFVLLTGIWFLTSKNWWKYAILVPFTMFLFQFSGVINYKIQYIDEFDFWYSLPIVLPILLFLVYISIMISKKSDGSDDLKKDVDDEIKKIWSDDL</sequence>
<evidence type="ECO:0000313" key="3">
    <source>
        <dbReference type="Proteomes" id="UP000515514"/>
    </source>
</evidence>
<feature type="transmembrane region" description="Helical" evidence="1">
    <location>
        <begin position="96"/>
        <end position="113"/>
    </location>
</feature>
<dbReference type="EMBL" id="CP052909">
    <property type="protein sequence ID" value="QNJ97880.1"/>
    <property type="molecule type" value="Genomic_DNA"/>
</dbReference>